<accession>A0A139A0G9</accession>
<feature type="region of interest" description="Disordered" evidence="6">
    <location>
        <begin position="824"/>
        <end position="865"/>
    </location>
</feature>
<keyword evidence="3" id="KW-0963">Cytoplasm</keyword>
<evidence type="ECO:0000256" key="1">
    <source>
        <dbReference type="ARBA" id="ARBA00004123"/>
    </source>
</evidence>
<dbReference type="InterPro" id="IPR011989">
    <property type="entry name" value="ARM-like"/>
</dbReference>
<evidence type="ECO:0000256" key="3">
    <source>
        <dbReference type="ARBA" id="ARBA00022490"/>
    </source>
</evidence>
<dbReference type="EMBL" id="KQ965839">
    <property type="protein sequence ID" value="KXS10035.1"/>
    <property type="molecule type" value="Genomic_DNA"/>
</dbReference>
<dbReference type="InterPro" id="IPR016024">
    <property type="entry name" value="ARM-type_fold"/>
</dbReference>
<keyword evidence="8" id="KW-1185">Reference proteome</keyword>
<dbReference type="STRING" id="1344416.A0A139A0G9"/>
<dbReference type="Proteomes" id="UP000070544">
    <property type="component" value="Unassembled WGS sequence"/>
</dbReference>
<dbReference type="AlphaFoldDB" id="A0A139A0G9"/>
<proteinExistence type="predicted"/>
<dbReference type="GO" id="GO:0034657">
    <property type="term" value="C:GID complex"/>
    <property type="evidence" value="ECO:0007669"/>
    <property type="project" value="TreeGrafter"/>
</dbReference>
<dbReference type="GO" id="GO:0043161">
    <property type="term" value="P:proteasome-mediated ubiquitin-dependent protein catabolic process"/>
    <property type="evidence" value="ECO:0007669"/>
    <property type="project" value="TreeGrafter"/>
</dbReference>
<evidence type="ECO:0000313" key="7">
    <source>
        <dbReference type="EMBL" id="KXS10035.1"/>
    </source>
</evidence>
<protein>
    <submittedName>
        <fullName evidence="7">ARM repeat-containing protein</fullName>
    </submittedName>
</protein>
<dbReference type="Gene3D" id="1.25.10.10">
    <property type="entry name" value="Leucine-rich Repeat Variant"/>
    <property type="match status" value="1"/>
</dbReference>
<dbReference type="PANTHER" id="PTHR15651">
    <property type="entry name" value="ARMADILLO REPEAT-CONTAINING PROTEIN 8"/>
    <property type="match status" value="1"/>
</dbReference>
<feature type="region of interest" description="Disordered" evidence="6">
    <location>
        <begin position="770"/>
        <end position="812"/>
    </location>
</feature>
<dbReference type="GO" id="GO:0005737">
    <property type="term" value="C:cytoplasm"/>
    <property type="evidence" value="ECO:0007669"/>
    <property type="project" value="UniProtKB-SubCell"/>
</dbReference>
<reference evidence="7 8" key="1">
    <citation type="journal article" date="2015" name="Genome Biol. Evol.">
        <title>Phylogenomic analyses indicate that early fungi evolved digesting cell walls of algal ancestors of land plants.</title>
        <authorList>
            <person name="Chang Y."/>
            <person name="Wang S."/>
            <person name="Sekimoto S."/>
            <person name="Aerts A.L."/>
            <person name="Choi C."/>
            <person name="Clum A."/>
            <person name="LaButti K.M."/>
            <person name="Lindquist E.A."/>
            <person name="Yee Ngan C."/>
            <person name="Ohm R.A."/>
            <person name="Salamov A.A."/>
            <person name="Grigoriev I.V."/>
            <person name="Spatafora J.W."/>
            <person name="Berbee M.L."/>
        </authorList>
    </citation>
    <scope>NUCLEOTIDE SEQUENCE [LARGE SCALE GENOMIC DNA]</scope>
    <source>
        <strain evidence="7 8">JEL478</strain>
    </source>
</reference>
<dbReference type="PANTHER" id="PTHR15651:SF7">
    <property type="entry name" value="ARMADILLO REPEAT-CONTAINING PROTEIN 8"/>
    <property type="match status" value="1"/>
</dbReference>
<feature type="compositionally biased region" description="Gly residues" evidence="6">
    <location>
        <begin position="843"/>
        <end position="859"/>
    </location>
</feature>
<evidence type="ECO:0000256" key="2">
    <source>
        <dbReference type="ARBA" id="ARBA00004496"/>
    </source>
</evidence>
<evidence type="ECO:0000313" key="8">
    <source>
        <dbReference type="Proteomes" id="UP000070544"/>
    </source>
</evidence>
<evidence type="ECO:0000256" key="4">
    <source>
        <dbReference type="ARBA" id="ARBA00022737"/>
    </source>
</evidence>
<keyword evidence="5" id="KW-0539">Nucleus</keyword>
<organism evidence="7 8">
    <name type="scientific">Gonapodya prolifera (strain JEL478)</name>
    <name type="common">Monoblepharis prolifera</name>
    <dbReference type="NCBI Taxonomy" id="1344416"/>
    <lineage>
        <taxon>Eukaryota</taxon>
        <taxon>Fungi</taxon>
        <taxon>Fungi incertae sedis</taxon>
        <taxon>Chytridiomycota</taxon>
        <taxon>Chytridiomycota incertae sedis</taxon>
        <taxon>Monoblepharidomycetes</taxon>
        <taxon>Monoblepharidales</taxon>
        <taxon>Gonapodyaceae</taxon>
        <taxon>Gonapodya</taxon>
    </lineage>
</organism>
<dbReference type="GO" id="GO:0005634">
    <property type="term" value="C:nucleus"/>
    <property type="evidence" value="ECO:0007669"/>
    <property type="project" value="UniProtKB-SubCell"/>
</dbReference>
<gene>
    <name evidence="7" type="ORF">M427DRAFT_37953</name>
</gene>
<sequence>MKETTPASMSSTQDGTAALVGALAVAKDQTSRALDVSDAAGVAASASQLGQVLRQVRNAAVGSARRKDALVKAGLETLLTSTLHLLPRLPNPTSTDPCVTALSVVSSLAGHASTYPFPDWTLDESTLLPPVFALLGHEDTRVVDAALRAAKALLTCSTNDRPTNDAAAGPPAAPAHIALPPAIASVLVNLLATPSALSPVPTRLTALAARLVADLARASILDSHTAAHAASLLAACVKGSLGAKVGSPGDREAAAALEALAALLEGHHARDVAEELLRGKGGKAALGGPDEIVDMVAGKVREGGKETKVWACEVFTLLPSYSTVSDHLSRRVLPALLKLTSENPPSIPPLQLGVGPDMESSRRVVSAPRGPHPGVTLLASALAALAAASSLSEPSRCATVASVPHILPLLIYIVAGKDKHLRDLDPRSAASVRVAACATVRSLSRSPKLLRTSLADANVAAVLSAVVDEEVGGKRGSGTGMHEDLVREAVAGMCNMVLEGKEPGKKAFLNPPNPLPHLVSLTRHANPHLRLNAIWCLKNLLFGADAEVKRSVVSGTAGSPHSGLGWDALVGLCGGMDPDADDNGALGEVSMEDWREPELAVREQAMNAMRNITVGREEDIDYLFSGLGEARLIKFLENHLRWCTRECTFGDVASSKMDMDGDEESRSDVRDGIALQVLYLVVNVAIGTERHKGALMSSNTILEAVKRFWSHPSPSHRTAACWVSINLTWVDDAGTPERLSVLRDISYPQHIERILDDADVEVRDKAQSALNAFGGEGNTTGRRWSQGGWGERERERESQGLSTQEGGGVGRTQATLGARYGSVWGRTGSGASAQPQPVVFGTLGDGGTVESGQAPGGGSAQTEQS</sequence>
<dbReference type="InterPro" id="IPR038739">
    <property type="entry name" value="ARMC8/Vid28"/>
</dbReference>
<comment type="subcellular location">
    <subcellularLocation>
        <location evidence="2">Cytoplasm</location>
    </subcellularLocation>
    <subcellularLocation>
        <location evidence="1">Nucleus</location>
    </subcellularLocation>
</comment>
<keyword evidence="4" id="KW-0677">Repeat</keyword>
<evidence type="ECO:0000256" key="6">
    <source>
        <dbReference type="SAM" id="MobiDB-lite"/>
    </source>
</evidence>
<name>A0A139A0G9_GONPJ</name>
<evidence type="ECO:0000256" key="5">
    <source>
        <dbReference type="ARBA" id="ARBA00023242"/>
    </source>
</evidence>
<dbReference type="SUPFAM" id="SSF48371">
    <property type="entry name" value="ARM repeat"/>
    <property type="match status" value="1"/>
</dbReference>
<dbReference type="OrthoDB" id="5559898at2759"/>